<protein>
    <submittedName>
        <fullName evidence="2">Uncharacterized protein</fullName>
    </submittedName>
</protein>
<comment type="caution">
    <text evidence="2">The sequence shown here is derived from an EMBL/GenBank/DDBJ whole genome shotgun (WGS) entry which is preliminary data.</text>
</comment>
<keyword evidence="1" id="KW-1133">Transmembrane helix</keyword>
<name>A0AAV0MFG1_9ROSI</name>
<dbReference type="Pfam" id="PF04654">
    <property type="entry name" value="DUF599"/>
    <property type="match status" value="1"/>
</dbReference>
<evidence type="ECO:0000313" key="2">
    <source>
        <dbReference type="EMBL" id="CAI0445135.1"/>
    </source>
</evidence>
<feature type="transmembrane region" description="Helical" evidence="1">
    <location>
        <begin position="184"/>
        <end position="206"/>
    </location>
</feature>
<dbReference type="Proteomes" id="UP001154282">
    <property type="component" value="Unassembled WGS sequence"/>
</dbReference>
<proteinExistence type="predicted"/>
<organism evidence="2 3">
    <name type="scientific">Linum tenue</name>
    <dbReference type="NCBI Taxonomy" id="586396"/>
    <lineage>
        <taxon>Eukaryota</taxon>
        <taxon>Viridiplantae</taxon>
        <taxon>Streptophyta</taxon>
        <taxon>Embryophyta</taxon>
        <taxon>Tracheophyta</taxon>
        <taxon>Spermatophyta</taxon>
        <taxon>Magnoliopsida</taxon>
        <taxon>eudicotyledons</taxon>
        <taxon>Gunneridae</taxon>
        <taxon>Pentapetalae</taxon>
        <taxon>rosids</taxon>
        <taxon>fabids</taxon>
        <taxon>Malpighiales</taxon>
        <taxon>Linaceae</taxon>
        <taxon>Linum</taxon>
    </lineage>
</organism>
<feature type="transmembrane region" description="Helical" evidence="1">
    <location>
        <begin position="120"/>
        <end position="142"/>
    </location>
</feature>
<evidence type="ECO:0000313" key="3">
    <source>
        <dbReference type="Proteomes" id="UP001154282"/>
    </source>
</evidence>
<dbReference type="InterPro" id="IPR006747">
    <property type="entry name" value="DUF599"/>
</dbReference>
<keyword evidence="3" id="KW-1185">Reference proteome</keyword>
<dbReference type="EMBL" id="CAMGYJ010000007">
    <property type="protein sequence ID" value="CAI0445135.1"/>
    <property type="molecule type" value="Genomic_DNA"/>
</dbReference>
<dbReference type="PANTHER" id="PTHR31168:SF21">
    <property type="entry name" value="EMB|CAB89385.1"/>
    <property type="match status" value="1"/>
</dbReference>
<accession>A0AAV0MFG1</accession>
<gene>
    <name evidence="2" type="ORF">LITE_LOCUS28441</name>
</gene>
<keyword evidence="1" id="KW-0472">Membrane</keyword>
<keyword evidence="1" id="KW-0812">Transmembrane</keyword>
<sequence>MDFHKEELDLLLVPLALAILFSYNLFLLYRYLNHPHSTAIGFQNNDKRAWVERIMQGDKDDVAIALSVISSNTSAATVLASISLTLSSLIGAWLGGNSPNVFQSELIYGDTRACTLSIKYISLMLCFLLAFSCFVSSATHFVHANYLISIPSSDVPVKSVETTVIRAGDFWCLGLRALYFALNLLMWFFGPVPMFVSAVITVAILCSADVNSKPLHQHLPAPPRAQMTKRVVQPKSPASVEFL</sequence>
<evidence type="ECO:0000256" key="1">
    <source>
        <dbReference type="SAM" id="Phobius"/>
    </source>
</evidence>
<dbReference type="AlphaFoldDB" id="A0AAV0MFG1"/>
<feature type="transmembrane region" description="Helical" evidence="1">
    <location>
        <begin position="12"/>
        <end position="32"/>
    </location>
</feature>
<reference evidence="2" key="1">
    <citation type="submission" date="2022-08" db="EMBL/GenBank/DDBJ databases">
        <authorList>
            <person name="Gutierrez-Valencia J."/>
        </authorList>
    </citation>
    <scope>NUCLEOTIDE SEQUENCE</scope>
</reference>
<dbReference type="PANTHER" id="PTHR31168">
    <property type="entry name" value="OS02G0292800 PROTEIN"/>
    <property type="match status" value="1"/>
</dbReference>